<dbReference type="Gene3D" id="3.40.109.10">
    <property type="entry name" value="NADH Oxidase"/>
    <property type="match status" value="1"/>
</dbReference>
<protein>
    <submittedName>
        <fullName evidence="4">Nitroreductase</fullName>
    </submittedName>
</protein>
<dbReference type="Pfam" id="PF00881">
    <property type="entry name" value="Nitroreductase"/>
    <property type="match status" value="2"/>
</dbReference>
<dbReference type="InterPro" id="IPR029479">
    <property type="entry name" value="Nitroreductase"/>
</dbReference>
<comment type="caution">
    <text evidence="4">The sequence shown here is derived from an EMBL/GenBank/DDBJ whole genome shotgun (WGS) entry which is preliminary data.</text>
</comment>
<evidence type="ECO:0000259" key="3">
    <source>
        <dbReference type="Pfam" id="PF00881"/>
    </source>
</evidence>
<feature type="domain" description="Nitroreductase" evidence="3">
    <location>
        <begin position="183"/>
        <end position="229"/>
    </location>
</feature>
<dbReference type="OrthoDB" id="9802510at2"/>
<feature type="domain" description="Nitroreductase" evidence="3">
    <location>
        <begin position="238"/>
        <end position="326"/>
    </location>
</feature>
<comment type="similarity">
    <text evidence="1">Belongs to the nitroreductase family.</text>
</comment>
<sequence>MYHRIRNWVRAKWRAIDSQLQPVVARSPRVARAYFATLDDGLSREAAAVAAGRARYKKDTYSPQTSYYLLRRNVHRLEKGLIMRPRRPVFAVEYLPETIDVFIRAIESADRNEEHRWAIDVLHEYFNAVDGTHPVISREKERFEAAAPKQKEMTGSTKMAPYKRALNGQSPVDFDDFMKLSIRRRSVRWYLDKPVPRELVDKALEAAAQAPSACNRQPFVYRIFDEPARARELAAIPLGTKGFAEKLTGVVVLVGRLRAYPQVRDRHAIYIDGALSAMSFMYALETLGLSSCPINWPDIEPQESLMKNAIGLEPDERVIMLIAYGWPDAEGLVPYSAKREHAQLREYQ</sequence>
<dbReference type="AlphaFoldDB" id="A0A418NN54"/>
<dbReference type="SUPFAM" id="SSF55469">
    <property type="entry name" value="FMN-dependent nitroreductase-like"/>
    <property type="match status" value="1"/>
</dbReference>
<gene>
    <name evidence="4" type="ORF">D2V07_17145</name>
</gene>
<dbReference type="CDD" id="cd02062">
    <property type="entry name" value="Nitro_FMN_reductase"/>
    <property type="match status" value="1"/>
</dbReference>
<keyword evidence="2" id="KW-0560">Oxidoreductase</keyword>
<dbReference type="Proteomes" id="UP000286576">
    <property type="component" value="Unassembled WGS sequence"/>
</dbReference>
<dbReference type="RefSeq" id="WP_119588133.1">
    <property type="nucleotide sequence ID" value="NZ_CAWODQ010000004.1"/>
</dbReference>
<accession>A0A418NN54</accession>
<organism evidence="4 5">
    <name type="scientific">Aurantiacibacter zhengii</name>
    <dbReference type="NCBI Taxonomy" id="2307003"/>
    <lineage>
        <taxon>Bacteria</taxon>
        <taxon>Pseudomonadati</taxon>
        <taxon>Pseudomonadota</taxon>
        <taxon>Alphaproteobacteria</taxon>
        <taxon>Sphingomonadales</taxon>
        <taxon>Erythrobacteraceae</taxon>
        <taxon>Aurantiacibacter</taxon>
    </lineage>
</organism>
<dbReference type="InterPro" id="IPR000415">
    <property type="entry name" value="Nitroreductase-like"/>
</dbReference>
<evidence type="ECO:0000313" key="4">
    <source>
        <dbReference type="EMBL" id="RIV83048.1"/>
    </source>
</evidence>
<dbReference type="PANTHER" id="PTHR43673:SF10">
    <property type="entry name" value="NADH DEHYDROGENASE_NAD(P)H NITROREDUCTASE XCC3605-RELATED"/>
    <property type="match status" value="1"/>
</dbReference>
<keyword evidence="5" id="KW-1185">Reference proteome</keyword>
<evidence type="ECO:0000256" key="2">
    <source>
        <dbReference type="ARBA" id="ARBA00023002"/>
    </source>
</evidence>
<dbReference type="EMBL" id="QXFL01000012">
    <property type="protein sequence ID" value="RIV83048.1"/>
    <property type="molecule type" value="Genomic_DNA"/>
</dbReference>
<dbReference type="PANTHER" id="PTHR43673">
    <property type="entry name" value="NAD(P)H NITROREDUCTASE YDGI-RELATED"/>
    <property type="match status" value="1"/>
</dbReference>
<evidence type="ECO:0000256" key="1">
    <source>
        <dbReference type="ARBA" id="ARBA00007118"/>
    </source>
</evidence>
<proteinExistence type="inferred from homology"/>
<name>A0A418NN54_9SPHN</name>
<dbReference type="GO" id="GO:0016491">
    <property type="term" value="F:oxidoreductase activity"/>
    <property type="evidence" value="ECO:0007669"/>
    <property type="project" value="UniProtKB-KW"/>
</dbReference>
<reference evidence="4 5" key="1">
    <citation type="submission" date="2018-08" db="EMBL/GenBank/DDBJ databases">
        <title>Erythrobacter zhengii sp.nov., a bacterium isolated from deep-sea sediment.</title>
        <authorList>
            <person name="Fang C."/>
            <person name="Wu Y.-H."/>
            <person name="Sun C."/>
            <person name="Wang H."/>
            <person name="Cheng H."/>
            <person name="Meng F.-X."/>
            <person name="Wang C.-S."/>
            <person name="Xu X.-W."/>
        </authorList>
    </citation>
    <scope>NUCLEOTIDE SEQUENCE [LARGE SCALE GENOMIC DNA]</scope>
    <source>
        <strain evidence="4 5">V18</strain>
    </source>
</reference>
<evidence type="ECO:0000313" key="5">
    <source>
        <dbReference type="Proteomes" id="UP000286576"/>
    </source>
</evidence>